<evidence type="ECO:0000256" key="1">
    <source>
        <dbReference type="ARBA" id="ARBA00003561"/>
    </source>
</evidence>
<dbReference type="InterPro" id="IPR008076">
    <property type="entry name" value="Cyanase"/>
</dbReference>
<proteinExistence type="inferred from homology"/>
<evidence type="ECO:0000256" key="4">
    <source>
        <dbReference type="SAM" id="MobiDB-lite"/>
    </source>
</evidence>
<gene>
    <name evidence="3" type="primary">cyn1</name>
    <name evidence="6" type="ORF">TRUGW13939_04988</name>
</gene>
<dbReference type="SMART" id="SM00355">
    <property type="entry name" value="ZnF_C2H2"/>
    <property type="match status" value="6"/>
</dbReference>
<dbReference type="SMART" id="SM01116">
    <property type="entry name" value="Cyanate_lyase"/>
    <property type="match status" value="1"/>
</dbReference>
<dbReference type="InterPro" id="IPR013087">
    <property type="entry name" value="Znf_C2H2_type"/>
</dbReference>
<dbReference type="SUPFAM" id="SSF47413">
    <property type="entry name" value="lambda repressor-like DNA-binding domains"/>
    <property type="match status" value="1"/>
</dbReference>
<feature type="active site" evidence="3">
    <location>
        <position position="101"/>
    </location>
</feature>
<feature type="domain" description="C2H2-type" evidence="5">
    <location>
        <begin position="244"/>
        <end position="265"/>
    </location>
</feature>
<evidence type="ECO:0000259" key="5">
    <source>
        <dbReference type="PROSITE" id="PS00028"/>
    </source>
</evidence>
<sequence>MSNLATLDASQHPNLPQSAQTLFTAKAQKQLSFEEIAKQIGRNEVATAAIFYGQAKASPEDIASLSTVLDVPQGVLEQQLGGFPDRGRSVEMPPREPLIYRLYEIIQNYGYAYKAVLNEKFGDGIMSAISFSTKVEKETDADGNNWAVITLRGKWVRWNGMTTLPHFIGAQLTGKMAAPAAADPAAAALFHCTYADCSLSFDDEEDRAAHKDMEHDYCLRCNVDFPNYETLLKHKIESVKHVVCPICGGEFSTVSGRDQHVLRSHPIDHEIKCPFGRCDKEFKNPSGYISHIEKGKCVSGVNKQTILVRRDMKAMESDMAYRAIQGTFHGPIGQSTEQDADSDGDGGVSVVQDETHLSLIHQPREDDGNKAQAMKFWPPLGADTKELPADGVALTKRAIEKAAVQPSFRPTPVIPRSGALKVYKTFIPRFSENQYLNQASGKFECCKQEFATGDQLATHLLSHRAQRFICPMCRKSMQSVTALVSHAENSQKCGLSRRSDASAIMAIITGGLVTADRWIDEDHYNLKYEAATHF</sequence>
<dbReference type="PRINTS" id="PR01693">
    <property type="entry name" value="CYANASE"/>
</dbReference>
<keyword evidence="2 3" id="KW-0456">Lyase</keyword>
<evidence type="ECO:0000313" key="7">
    <source>
        <dbReference type="Proteomes" id="UP000509510"/>
    </source>
</evidence>
<keyword evidence="7" id="KW-1185">Reference proteome</keyword>
<name>A0A7H8QW25_TALRU</name>
<dbReference type="InterPro" id="IPR003712">
    <property type="entry name" value="Cyanate_lyase_C"/>
</dbReference>
<dbReference type="EC" id="4.2.1.104" evidence="3"/>
<dbReference type="SUPFAM" id="SSF55234">
    <property type="entry name" value="Cyanase C-terminal domain"/>
    <property type="match status" value="1"/>
</dbReference>
<dbReference type="GO" id="GO:0008824">
    <property type="term" value="F:cyanate hydratase activity"/>
    <property type="evidence" value="ECO:0007669"/>
    <property type="project" value="UniProtKB-UniRule"/>
</dbReference>
<dbReference type="OrthoDB" id="10019422at2759"/>
<evidence type="ECO:0000313" key="6">
    <source>
        <dbReference type="EMBL" id="QKX57868.1"/>
    </source>
</evidence>
<protein>
    <recommendedName>
        <fullName evidence="3">Cyanate hydratase</fullName>
        <shortName evidence="3">Cyanase</shortName>
        <ecNumber evidence="3">4.2.1.104</ecNumber>
    </recommendedName>
    <alternativeName>
        <fullName evidence="3">Cyanate hydrolase</fullName>
    </alternativeName>
    <alternativeName>
        <fullName evidence="3">Cyanate lyase</fullName>
    </alternativeName>
</protein>
<feature type="domain" description="C2H2-type" evidence="5">
    <location>
        <begin position="192"/>
        <end position="215"/>
    </location>
</feature>
<dbReference type="AlphaFoldDB" id="A0A7H8QW25"/>
<dbReference type="NCBIfam" id="TIGR00673">
    <property type="entry name" value="cynS"/>
    <property type="match status" value="1"/>
</dbReference>
<dbReference type="Pfam" id="PF24666">
    <property type="entry name" value="zf-C2H2_fungi_2"/>
    <property type="match status" value="1"/>
</dbReference>
<dbReference type="Gene3D" id="1.10.260.40">
    <property type="entry name" value="lambda repressor-like DNA-binding domains"/>
    <property type="match status" value="1"/>
</dbReference>
<dbReference type="Gene3D" id="3.30.160.60">
    <property type="entry name" value="Classic Zinc Finger"/>
    <property type="match status" value="2"/>
</dbReference>
<dbReference type="PANTHER" id="PTHR34186:SF2">
    <property type="entry name" value="CYANATE HYDRATASE"/>
    <property type="match status" value="1"/>
</dbReference>
<feature type="active site" evidence="3">
    <location>
        <position position="127"/>
    </location>
</feature>
<dbReference type="PANTHER" id="PTHR34186">
    <property type="entry name" value="CYANATE HYDRATASE"/>
    <property type="match status" value="1"/>
</dbReference>
<dbReference type="Gene3D" id="3.30.1160.10">
    <property type="entry name" value="Cyanate lyase, C-terminal domain"/>
    <property type="match status" value="1"/>
</dbReference>
<organism evidence="6 7">
    <name type="scientific">Talaromyces rugulosus</name>
    <name type="common">Penicillium rugulosum</name>
    <dbReference type="NCBI Taxonomy" id="121627"/>
    <lineage>
        <taxon>Eukaryota</taxon>
        <taxon>Fungi</taxon>
        <taxon>Dikarya</taxon>
        <taxon>Ascomycota</taxon>
        <taxon>Pezizomycotina</taxon>
        <taxon>Eurotiomycetes</taxon>
        <taxon>Eurotiomycetidae</taxon>
        <taxon>Eurotiales</taxon>
        <taxon>Trichocomaceae</taxon>
        <taxon>Talaromyces</taxon>
        <taxon>Talaromyces sect. Islandici</taxon>
    </lineage>
</organism>
<evidence type="ECO:0000256" key="3">
    <source>
        <dbReference type="HAMAP-Rule" id="MF_03139"/>
    </source>
</evidence>
<comment type="catalytic activity">
    <reaction evidence="3">
        <text>cyanate + hydrogencarbonate + 3 H(+) = NH4(+) + 2 CO2</text>
        <dbReference type="Rhea" id="RHEA:11120"/>
        <dbReference type="ChEBI" id="CHEBI:15378"/>
        <dbReference type="ChEBI" id="CHEBI:16526"/>
        <dbReference type="ChEBI" id="CHEBI:17544"/>
        <dbReference type="ChEBI" id="CHEBI:28938"/>
        <dbReference type="ChEBI" id="CHEBI:29195"/>
        <dbReference type="EC" id="4.2.1.104"/>
    </reaction>
</comment>
<accession>A0A7H8QW25</accession>
<dbReference type="InterPro" id="IPR010982">
    <property type="entry name" value="Lambda_DNA-bd_dom_sf"/>
</dbReference>
<feature type="active site" evidence="3">
    <location>
        <position position="104"/>
    </location>
</feature>
<dbReference type="InterPro" id="IPR036581">
    <property type="entry name" value="Cyanate_lyase_C_sf"/>
</dbReference>
<evidence type="ECO:0000256" key="2">
    <source>
        <dbReference type="ARBA" id="ARBA00023239"/>
    </source>
</evidence>
<comment type="function">
    <text evidence="1 3">Catalyzes the reaction of cyanate with bicarbonate to produce ammonia and carbon dioxide.</text>
</comment>
<reference evidence="7" key="1">
    <citation type="submission" date="2020-06" db="EMBL/GenBank/DDBJ databases">
        <title>A chromosome-scale genome assembly of Talaromyces rugulosus W13939.</title>
        <authorList>
            <person name="Wang B."/>
            <person name="Guo L."/>
            <person name="Ye K."/>
            <person name="Wang L."/>
        </authorList>
    </citation>
    <scope>NUCLEOTIDE SEQUENCE [LARGE SCALE GENOMIC DNA]</scope>
    <source>
        <strain evidence="7">W13939</strain>
    </source>
</reference>
<feature type="region of interest" description="Disordered" evidence="4">
    <location>
        <begin position="329"/>
        <end position="349"/>
    </location>
</feature>
<comment type="similarity">
    <text evidence="3">Belongs to the cyanase family.</text>
</comment>
<dbReference type="GO" id="GO:0003677">
    <property type="term" value="F:DNA binding"/>
    <property type="evidence" value="ECO:0007669"/>
    <property type="project" value="InterPro"/>
</dbReference>
<dbReference type="HAMAP" id="MF_00535">
    <property type="entry name" value="Cyanate_hydrat"/>
    <property type="match status" value="1"/>
</dbReference>
<dbReference type="CDD" id="cd00559">
    <property type="entry name" value="Cyanase_C"/>
    <property type="match status" value="1"/>
</dbReference>
<dbReference type="PROSITE" id="PS00028">
    <property type="entry name" value="ZINC_FINGER_C2H2_1"/>
    <property type="match status" value="2"/>
</dbReference>
<dbReference type="EMBL" id="CP055900">
    <property type="protein sequence ID" value="QKX57868.1"/>
    <property type="molecule type" value="Genomic_DNA"/>
</dbReference>
<dbReference type="Proteomes" id="UP000509510">
    <property type="component" value="Chromosome III"/>
</dbReference>
<dbReference type="Pfam" id="PF02560">
    <property type="entry name" value="Cyanate_lyase"/>
    <property type="match status" value="1"/>
</dbReference>